<dbReference type="Proteomes" id="UP001303902">
    <property type="component" value="Chromosome"/>
</dbReference>
<protein>
    <submittedName>
        <fullName evidence="1">Uncharacterized protein</fullName>
    </submittedName>
</protein>
<gene>
    <name evidence="1" type="ORF">QWT69_13985</name>
</gene>
<accession>A0ABZ0L456</accession>
<proteinExistence type="predicted"/>
<evidence type="ECO:0000313" key="2">
    <source>
        <dbReference type="Proteomes" id="UP001303902"/>
    </source>
</evidence>
<sequence>MNKRTVKEELAEAIYYDNPFLAHTLYYALLKGYVQEDDPTSKLPTDMDFQTITKMRDENWLQMCTIKLFAIPLDQDRYAIYLARDEDDVRHKHFKIYGWLAQRVIDASHRMDASLYWNDTGVSKTFREMKREVLEFPSYVGVVGRN</sequence>
<dbReference type="EMBL" id="CP129118">
    <property type="protein sequence ID" value="WOV86969.1"/>
    <property type="molecule type" value="Genomic_DNA"/>
</dbReference>
<keyword evidence="2" id="KW-1185">Reference proteome</keyword>
<organism evidence="1 2">
    <name type="scientific">Sporosarcina oncorhynchi</name>
    <dbReference type="NCBI Taxonomy" id="3056444"/>
    <lineage>
        <taxon>Bacteria</taxon>
        <taxon>Bacillati</taxon>
        <taxon>Bacillota</taxon>
        <taxon>Bacilli</taxon>
        <taxon>Bacillales</taxon>
        <taxon>Caryophanaceae</taxon>
        <taxon>Sporosarcina</taxon>
    </lineage>
</organism>
<dbReference type="RefSeq" id="WP_317966619.1">
    <property type="nucleotide sequence ID" value="NZ_CP129118.1"/>
</dbReference>
<reference evidence="1 2" key="1">
    <citation type="submission" date="2023-06" db="EMBL/GenBank/DDBJ databases">
        <title>Sporosarcina sp. nov., isolated from Korean tranditional fermented seafood 'Jeotgal'.</title>
        <authorList>
            <person name="Yang A.I."/>
            <person name="Shin N.-R."/>
        </authorList>
    </citation>
    <scope>NUCLEOTIDE SEQUENCE [LARGE SCALE GENOMIC DNA]</scope>
    <source>
        <strain evidence="1 2">T2O-4</strain>
    </source>
</reference>
<name>A0ABZ0L456_9BACL</name>
<evidence type="ECO:0000313" key="1">
    <source>
        <dbReference type="EMBL" id="WOV86969.1"/>
    </source>
</evidence>